<dbReference type="AlphaFoldDB" id="A0AAN9N1Q3"/>
<keyword evidence="2" id="KW-1185">Reference proteome</keyword>
<accession>A0AAN9N1Q3</accession>
<dbReference type="Proteomes" id="UP001367508">
    <property type="component" value="Unassembled WGS sequence"/>
</dbReference>
<gene>
    <name evidence="1" type="ORF">VNO77_04473</name>
</gene>
<comment type="caution">
    <text evidence="1">The sequence shown here is derived from an EMBL/GenBank/DDBJ whole genome shotgun (WGS) entry which is preliminary data.</text>
</comment>
<reference evidence="1 2" key="1">
    <citation type="submission" date="2024-01" db="EMBL/GenBank/DDBJ databases">
        <title>The genomes of 5 underutilized Papilionoideae crops provide insights into root nodulation and disease resistanc.</title>
        <authorList>
            <person name="Jiang F."/>
        </authorList>
    </citation>
    <scope>NUCLEOTIDE SEQUENCE [LARGE SCALE GENOMIC DNA]</scope>
    <source>
        <strain evidence="1">LVBAO_FW01</strain>
        <tissue evidence="1">Leaves</tissue>
    </source>
</reference>
<proteinExistence type="predicted"/>
<protein>
    <submittedName>
        <fullName evidence="1">Uncharacterized protein</fullName>
    </submittedName>
</protein>
<sequence>MHNVSSEYHPAIRAGDHLVGFLKSHAPPHGGLSFEGQGYVPTSVALFHRSLVFSQHSSHLIGWVLYFLSSFASLADHGPCSPSFLARDDFCQFVAPSLHSSDSVMDKYLVPSLVLDSCPSDAHPANHAMALVENDLKFIWEECIHASEANSPKLWFDFHYANSPETYAYIMPLSCRSNKKIYLAALKSYSNVRIAHARY</sequence>
<evidence type="ECO:0000313" key="1">
    <source>
        <dbReference type="EMBL" id="KAK7362362.1"/>
    </source>
</evidence>
<dbReference type="EMBL" id="JAYMYQ010000001">
    <property type="protein sequence ID" value="KAK7362362.1"/>
    <property type="molecule type" value="Genomic_DNA"/>
</dbReference>
<name>A0AAN9N1Q3_CANGL</name>
<organism evidence="1 2">
    <name type="scientific">Canavalia gladiata</name>
    <name type="common">Sword bean</name>
    <name type="synonym">Dolichos gladiatus</name>
    <dbReference type="NCBI Taxonomy" id="3824"/>
    <lineage>
        <taxon>Eukaryota</taxon>
        <taxon>Viridiplantae</taxon>
        <taxon>Streptophyta</taxon>
        <taxon>Embryophyta</taxon>
        <taxon>Tracheophyta</taxon>
        <taxon>Spermatophyta</taxon>
        <taxon>Magnoliopsida</taxon>
        <taxon>eudicotyledons</taxon>
        <taxon>Gunneridae</taxon>
        <taxon>Pentapetalae</taxon>
        <taxon>rosids</taxon>
        <taxon>fabids</taxon>
        <taxon>Fabales</taxon>
        <taxon>Fabaceae</taxon>
        <taxon>Papilionoideae</taxon>
        <taxon>50 kb inversion clade</taxon>
        <taxon>NPAAA clade</taxon>
        <taxon>indigoferoid/millettioid clade</taxon>
        <taxon>Phaseoleae</taxon>
        <taxon>Canavalia</taxon>
    </lineage>
</organism>
<evidence type="ECO:0000313" key="2">
    <source>
        <dbReference type="Proteomes" id="UP001367508"/>
    </source>
</evidence>